<dbReference type="Proteomes" id="UP000324091">
    <property type="component" value="Chromosome 8"/>
</dbReference>
<reference evidence="2 3" key="1">
    <citation type="submission" date="2019-04" db="EMBL/GenBank/DDBJ databases">
        <title>Chromosome genome assembly for Takifugu flavidus.</title>
        <authorList>
            <person name="Xiao S."/>
        </authorList>
    </citation>
    <scope>NUCLEOTIDE SEQUENCE [LARGE SCALE GENOMIC DNA]</scope>
    <source>
        <strain evidence="2">HTHZ2018</strain>
        <tissue evidence="2">Muscle</tissue>
    </source>
</reference>
<comment type="caution">
    <text evidence="2">The sequence shown here is derived from an EMBL/GenBank/DDBJ whole genome shotgun (WGS) entry which is preliminary data.</text>
</comment>
<organism evidence="2 3">
    <name type="scientific">Takifugu flavidus</name>
    <name type="common">sansaifugu</name>
    <dbReference type="NCBI Taxonomy" id="433684"/>
    <lineage>
        <taxon>Eukaryota</taxon>
        <taxon>Metazoa</taxon>
        <taxon>Chordata</taxon>
        <taxon>Craniata</taxon>
        <taxon>Vertebrata</taxon>
        <taxon>Euteleostomi</taxon>
        <taxon>Actinopterygii</taxon>
        <taxon>Neopterygii</taxon>
        <taxon>Teleostei</taxon>
        <taxon>Neoteleostei</taxon>
        <taxon>Acanthomorphata</taxon>
        <taxon>Eupercaria</taxon>
        <taxon>Tetraodontiformes</taxon>
        <taxon>Tetradontoidea</taxon>
        <taxon>Tetraodontidae</taxon>
        <taxon>Takifugu</taxon>
    </lineage>
</organism>
<dbReference type="AlphaFoldDB" id="A0A5C6MP74"/>
<keyword evidence="3" id="KW-1185">Reference proteome</keyword>
<sequence>MMEGGELLGMGVVICHSQSRRRKGDFREGDVSPEEFHCFSVQAEEKQIKQADTPSQEEKNEEVGGRVQTSAGGSHRMKALQKNQGRTDQMLGAMADVLTSVALPTQQWISEGGEAALLSSQEEKGPSQGQWEPEGPEWEQQGPATENPEPRRRTGLPVTSKGRESRRGPCSL</sequence>
<evidence type="ECO:0000256" key="1">
    <source>
        <dbReference type="SAM" id="MobiDB-lite"/>
    </source>
</evidence>
<feature type="compositionally biased region" description="Basic and acidic residues" evidence="1">
    <location>
        <begin position="161"/>
        <end position="172"/>
    </location>
</feature>
<protein>
    <submittedName>
        <fullName evidence="2">Uncharacterized protein</fullName>
    </submittedName>
</protein>
<evidence type="ECO:0000313" key="3">
    <source>
        <dbReference type="Proteomes" id="UP000324091"/>
    </source>
</evidence>
<gene>
    <name evidence="2" type="ORF">D4764_08G0006300</name>
</gene>
<accession>A0A5C6MP74</accession>
<dbReference type="EMBL" id="RHFK02000021">
    <property type="protein sequence ID" value="TWW56643.1"/>
    <property type="molecule type" value="Genomic_DNA"/>
</dbReference>
<feature type="compositionally biased region" description="Low complexity" evidence="1">
    <location>
        <begin position="128"/>
        <end position="143"/>
    </location>
</feature>
<feature type="region of interest" description="Disordered" evidence="1">
    <location>
        <begin position="42"/>
        <end position="86"/>
    </location>
</feature>
<evidence type="ECO:0000313" key="2">
    <source>
        <dbReference type="EMBL" id="TWW56643.1"/>
    </source>
</evidence>
<name>A0A5C6MP74_9TELE</name>
<feature type="region of interest" description="Disordered" evidence="1">
    <location>
        <begin position="112"/>
        <end position="172"/>
    </location>
</feature>
<proteinExistence type="predicted"/>